<evidence type="ECO:0000313" key="3">
    <source>
        <dbReference type="Proteomes" id="UP001341281"/>
    </source>
</evidence>
<sequence length="67" mass="7289">MALLHCLPPPFPQGAASDPQAPPSGELVLHPSWRSAKQIFLCSLLPPTHTKCSTKFPNQEPQFEPNG</sequence>
<dbReference type="EMBL" id="CP144754">
    <property type="protein sequence ID" value="WVZ98299.1"/>
    <property type="molecule type" value="Genomic_DNA"/>
</dbReference>
<evidence type="ECO:0000256" key="1">
    <source>
        <dbReference type="SAM" id="MobiDB-lite"/>
    </source>
</evidence>
<keyword evidence="3" id="KW-1185">Reference proteome</keyword>
<name>A0AAQ3UVB3_PASNO</name>
<proteinExistence type="predicted"/>
<dbReference type="Proteomes" id="UP001341281">
    <property type="component" value="Chromosome 10"/>
</dbReference>
<dbReference type="AlphaFoldDB" id="A0AAQ3UVB3"/>
<organism evidence="2 3">
    <name type="scientific">Paspalum notatum var. saurae</name>
    <dbReference type="NCBI Taxonomy" id="547442"/>
    <lineage>
        <taxon>Eukaryota</taxon>
        <taxon>Viridiplantae</taxon>
        <taxon>Streptophyta</taxon>
        <taxon>Embryophyta</taxon>
        <taxon>Tracheophyta</taxon>
        <taxon>Spermatophyta</taxon>
        <taxon>Magnoliopsida</taxon>
        <taxon>Liliopsida</taxon>
        <taxon>Poales</taxon>
        <taxon>Poaceae</taxon>
        <taxon>PACMAD clade</taxon>
        <taxon>Panicoideae</taxon>
        <taxon>Andropogonodae</taxon>
        <taxon>Paspaleae</taxon>
        <taxon>Paspalinae</taxon>
        <taxon>Paspalum</taxon>
    </lineage>
</organism>
<evidence type="ECO:0000313" key="2">
    <source>
        <dbReference type="EMBL" id="WVZ98299.1"/>
    </source>
</evidence>
<feature type="region of interest" description="Disordered" evidence="1">
    <location>
        <begin position="1"/>
        <end position="24"/>
    </location>
</feature>
<accession>A0AAQ3UVB3</accession>
<gene>
    <name evidence="2" type="ORF">U9M48_043760</name>
</gene>
<protein>
    <submittedName>
        <fullName evidence="2">Uncharacterized protein</fullName>
    </submittedName>
</protein>
<reference evidence="2 3" key="1">
    <citation type="submission" date="2024-02" db="EMBL/GenBank/DDBJ databases">
        <title>High-quality chromosome-scale genome assembly of Pensacola bahiagrass (Paspalum notatum Flugge var. saurae).</title>
        <authorList>
            <person name="Vega J.M."/>
            <person name="Podio M."/>
            <person name="Orjuela J."/>
            <person name="Siena L.A."/>
            <person name="Pessino S.C."/>
            <person name="Combes M.C."/>
            <person name="Mariac C."/>
            <person name="Albertini E."/>
            <person name="Pupilli F."/>
            <person name="Ortiz J.P.A."/>
            <person name="Leblanc O."/>
        </authorList>
    </citation>
    <scope>NUCLEOTIDE SEQUENCE [LARGE SCALE GENOMIC DNA]</scope>
    <source>
        <strain evidence="2">R1</strain>
        <tissue evidence="2">Leaf</tissue>
    </source>
</reference>